<keyword evidence="1" id="KW-1133">Transmembrane helix</keyword>
<dbReference type="AlphaFoldDB" id="A0A2C9UK81"/>
<feature type="transmembrane region" description="Helical" evidence="1">
    <location>
        <begin position="103"/>
        <end position="124"/>
    </location>
</feature>
<sequence>MAESAIALPFIPRQLRFTSVAYNNILNIGEQQLRSTSLHAIFAFIVPVLVAFIDIKCQATTKSPFETHPITIKIAIACLLAYCIAYGFELAFCARLSQANARICQVTVAIFGSFALASLASILFPDSAQALYAFYTFLLVGELYGPARKLCSWVRRRVVNATFDFLTPSLRRTSPTLPLTFMDARFSA</sequence>
<reference evidence="2" key="1">
    <citation type="submission" date="2016-02" db="EMBL/GenBank/DDBJ databases">
        <title>WGS assembly of Manihot esculenta.</title>
        <authorList>
            <person name="Bredeson J.V."/>
            <person name="Prochnik S.E."/>
            <person name="Lyons J.B."/>
            <person name="Schmutz J."/>
            <person name="Grimwood J."/>
            <person name="Vrebalov J."/>
            <person name="Bart R.S."/>
            <person name="Amuge T."/>
            <person name="Ferguson M.E."/>
            <person name="Green R."/>
            <person name="Putnam N."/>
            <person name="Stites J."/>
            <person name="Rounsley S."/>
            <person name="Rokhsar D.S."/>
        </authorList>
    </citation>
    <scope>NUCLEOTIDE SEQUENCE [LARGE SCALE GENOMIC DNA]</scope>
    <source>
        <tissue evidence="2">Leaf</tissue>
    </source>
</reference>
<dbReference type="PANTHER" id="PTHR34115">
    <property type="entry name" value="PROTEIN, PUTATIVE-RELATED"/>
    <property type="match status" value="1"/>
</dbReference>
<organism evidence="2">
    <name type="scientific">Manihot esculenta</name>
    <name type="common">Cassava</name>
    <name type="synonym">Jatropha manihot</name>
    <dbReference type="NCBI Taxonomy" id="3983"/>
    <lineage>
        <taxon>Eukaryota</taxon>
        <taxon>Viridiplantae</taxon>
        <taxon>Streptophyta</taxon>
        <taxon>Embryophyta</taxon>
        <taxon>Tracheophyta</taxon>
        <taxon>Spermatophyta</taxon>
        <taxon>Magnoliopsida</taxon>
        <taxon>eudicotyledons</taxon>
        <taxon>Gunneridae</taxon>
        <taxon>Pentapetalae</taxon>
        <taxon>rosids</taxon>
        <taxon>fabids</taxon>
        <taxon>Malpighiales</taxon>
        <taxon>Euphorbiaceae</taxon>
        <taxon>Crotonoideae</taxon>
        <taxon>Manihoteae</taxon>
        <taxon>Manihot</taxon>
    </lineage>
</organism>
<evidence type="ECO:0000313" key="2">
    <source>
        <dbReference type="EMBL" id="OAY31228.1"/>
    </source>
</evidence>
<evidence type="ECO:0000256" key="1">
    <source>
        <dbReference type="SAM" id="Phobius"/>
    </source>
</evidence>
<feature type="transmembrane region" description="Helical" evidence="1">
    <location>
        <begin position="130"/>
        <end position="147"/>
    </location>
</feature>
<name>A0A2C9UK81_MANES</name>
<feature type="transmembrane region" description="Helical" evidence="1">
    <location>
        <begin position="70"/>
        <end position="91"/>
    </location>
</feature>
<keyword evidence="1" id="KW-0812">Transmembrane</keyword>
<proteinExistence type="predicted"/>
<dbReference type="PANTHER" id="PTHR34115:SF5">
    <property type="entry name" value="PROTEIN, PUTATIVE-RELATED"/>
    <property type="match status" value="1"/>
</dbReference>
<feature type="transmembrane region" description="Helical" evidence="1">
    <location>
        <begin position="38"/>
        <end position="55"/>
    </location>
</feature>
<protein>
    <submittedName>
        <fullName evidence="2">Uncharacterized protein</fullName>
    </submittedName>
</protein>
<accession>A0A2C9UK81</accession>
<dbReference type="InterPro" id="IPR053258">
    <property type="entry name" value="Ca-permeable_cation_channel"/>
</dbReference>
<dbReference type="OMA" id="ITIKIAI"/>
<dbReference type="EMBL" id="CM004400">
    <property type="protein sequence ID" value="OAY31228.1"/>
    <property type="molecule type" value="Genomic_DNA"/>
</dbReference>
<gene>
    <name evidence="2" type="ORF">MANES_14G094800</name>
</gene>
<keyword evidence="1" id="KW-0472">Membrane</keyword>